<evidence type="ECO:0000313" key="2">
    <source>
        <dbReference type="EMBL" id="MBO1324897.1"/>
    </source>
</evidence>
<comment type="caution">
    <text evidence="2">The sequence shown here is derived from an EMBL/GenBank/DDBJ whole genome shotgun (WGS) entry which is preliminary data.</text>
</comment>
<feature type="domain" description="Prolyl 4-hydroxylase alpha subunit Fe(2+) 2OG dioxygenase" evidence="1">
    <location>
        <begin position="110"/>
        <end position="189"/>
    </location>
</feature>
<dbReference type="RefSeq" id="WP_207845529.1">
    <property type="nucleotide sequence ID" value="NZ_JAFVMH010000002.1"/>
</dbReference>
<accession>A0A939KQ65</accession>
<dbReference type="Gene3D" id="2.60.120.620">
    <property type="entry name" value="q2cbj1_9rhob like domain"/>
    <property type="match status" value="1"/>
</dbReference>
<dbReference type="AlphaFoldDB" id="A0A939KQ65"/>
<dbReference type="InterPro" id="IPR044862">
    <property type="entry name" value="Pro_4_hyd_alph_FE2OG_OXY"/>
</dbReference>
<proteinExistence type="predicted"/>
<evidence type="ECO:0000313" key="3">
    <source>
        <dbReference type="Proteomes" id="UP000664073"/>
    </source>
</evidence>
<protein>
    <submittedName>
        <fullName evidence="2">2OG-Fe(II) oxygenase</fullName>
    </submittedName>
</protein>
<reference evidence="2" key="1">
    <citation type="submission" date="2021-03" db="EMBL/GenBank/DDBJ databases">
        <title>The complete genome sequence of Acetobacter sp. TBRC 12339.</title>
        <authorList>
            <person name="Charoenyingcharoen P."/>
            <person name="Yukphan P."/>
        </authorList>
    </citation>
    <scope>NUCLEOTIDE SEQUENCE</scope>
    <source>
        <strain evidence="2">TBRC 12339</strain>
    </source>
</reference>
<dbReference type="EMBL" id="JAFVMH010000002">
    <property type="protein sequence ID" value="MBO1324897.1"/>
    <property type="molecule type" value="Genomic_DNA"/>
</dbReference>
<gene>
    <name evidence="2" type="ORF">J2D77_07010</name>
</gene>
<dbReference type="Pfam" id="PF13640">
    <property type="entry name" value="2OG-FeII_Oxy_3"/>
    <property type="match status" value="1"/>
</dbReference>
<sequence>MTVSDTTIQPDYEALSSAPVCSDPFEHVLVPHFIRQADLHCLFASLPHIPSGGSFPPGSLSLSPLVQSLVREMEGPRLRQMIGDKLGLDLSDAPCMLTMRGRTREKDGRIHTDSLAKRVTILLYLNPSDDTWTRQEGCLRLLRGPHDIEDYAREVPPVDGTLLIFPNGPTTWHGHRQFVGQRYTIQLNYMTRDAMARSELRRHRLSALAKTMALPGLGSKG</sequence>
<dbReference type="Proteomes" id="UP000664073">
    <property type="component" value="Unassembled WGS sequence"/>
</dbReference>
<organism evidence="2 3">
    <name type="scientific">Acetobacter garciniae</name>
    <dbReference type="NCBI Taxonomy" id="2817435"/>
    <lineage>
        <taxon>Bacteria</taxon>
        <taxon>Pseudomonadati</taxon>
        <taxon>Pseudomonadota</taxon>
        <taxon>Alphaproteobacteria</taxon>
        <taxon>Acetobacterales</taxon>
        <taxon>Acetobacteraceae</taxon>
        <taxon>Acetobacter</taxon>
    </lineage>
</organism>
<name>A0A939KQ65_9PROT</name>
<evidence type="ECO:0000259" key="1">
    <source>
        <dbReference type="Pfam" id="PF13640"/>
    </source>
</evidence>
<keyword evidence="3" id="KW-1185">Reference proteome</keyword>